<name>A0A9P5MVA7_9AGAM</name>
<evidence type="ECO:0000313" key="2">
    <source>
        <dbReference type="Proteomes" id="UP000759537"/>
    </source>
</evidence>
<protein>
    <submittedName>
        <fullName evidence="1">Uncharacterized protein</fullName>
    </submittedName>
</protein>
<dbReference type="Proteomes" id="UP000759537">
    <property type="component" value="Unassembled WGS sequence"/>
</dbReference>
<keyword evidence="2" id="KW-1185">Reference proteome</keyword>
<reference evidence="1" key="1">
    <citation type="submission" date="2019-10" db="EMBL/GenBank/DDBJ databases">
        <authorList>
            <consortium name="DOE Joint Genome Institute"/>
            <person name="Kuo A."/>
            <person name="Miyauchi S."/>
            <person name="Kiss E."/>
            <person name="Drula E."/>
            <person name="Kohler A."/>
            <person name="Sanchez-Garcia M."/>
            <person name="Andreopoulos B."/>
            <person name="Barry K.W."/>
            <person name="Bonito G."/>
            <person name="Buee M."/>
            <person name="Carver A."/>
            <person name="Chen C."/>
            <person name="Cichocki N."/>
            <person name="Clum A."/>
            <person name="Culley D."/>
            <person name="Crous P.W."/>
            <person name="Fauchery L."/>
            <person name="Girlanda M."/>
            <person name="Hayes R."/>
            <person name="Keri Z."/>
            <person name="LaButti K."/>
            <person name="Lipzen A."/>
            <person name="Lombard V."/>
            <person name="Magnuson J."/>
            <person name="Maillard F."/>
            <person name="Morin E."/>
            <person name="Murat C."/>
            <person name="Nolan M."/>
            <person name="Ohm R."/>
            <person name="Pangilinan J."/>
            <person name="Pereira M."/>
            <person name="Perotto S."/>
            <person name="Peter M."/>
            <person name="Riley R."/>
            <person name="Sitrit Y."/>
            <person name="Stielow B."/>
            <person name="Szollosi G."/>
            <person name="Zifcakova L."/>
            <person name="Stursova M."/>
            <person name="Spatafora J.W."/>
            <person name="Tedersoo L."/>
            <person name="Vaario L.-M."/>
            <person name="Yamada A."/>
            <person name="Yan M."/>
            <person name="Wang P."/>
            <person name="Xu J."/>
            <person name="Bruns T."/>
            <person name="Baldrian P."/>
            <person name="Vilgalys R."/>
            <person name="Henrissat B."/>
            <person name="Grigoriev I.V."/>
            <person name="Hibbett D."/>
            <person name="Nagy L.G."/>
            <person name="Martin F.M."/>
        </authorList>
    </citation>
    <scope>NUCLEOTIDE SEQUENCE</scope>
    <source>
        <strain evidence="1">Prilba</strain>
    </source>
</reference>
<dbReference type="AlphaFoldDB" id="A0A9P5MVA7"/>
<sequence length="391" mass="43965">MSLFTKAEHITAKQFANVPALLDLPPIKRAPPSVSNDLRLSSFQGDSGGPGGVCLAEGCLITKAVKYTHQLMHWVNPVWDNNRDDTNAIQYLLSRELCIVPYTDGFTLYDDCNLAYFEPSLHSALDVYAFIAVTASSSTLDELLEVVKAENDSRQQTADETGNLDERSLDFSLPCIANPELELVALHPEHFLPRGSVLTIYNPEQGNHKDYTVAQDQCLRETTDPSSPCIPPFHHTQSSRQGINQLNVFLVIINAEIKFQHYFQMVHEDPPITPLAEDVLSLMHRTIDLVKLIYWRPLPRKGTEGYKILAEIQQAYLINTGLSKELDVEDNDNLVLTQTSVRTLARSYSRIEHLLDGDLEEQRDNISALMSAHYVEDDKVNLYSKPSAVEK</sequence>
<dbReference type="OrthoDB" id="3216537at2759"/>
<organism evidence="1 2">
    <name type="scientific">Russula ochroleuca</name>
    <dbReference type="NCBI Taxonomy" id="152965"/>
    <lineage>
        <taxon>Eukaryota</taxon>
        <taxon>Fungi</taxon>
        <taxon>Dikarya</taxon>
        <taxon>Basidiomycota</taxon>
        <taxon>Agaricomycotina</taxon>
        <taxon>Agaricomycetes</taxon>
        <taxon>Russulales</taxon>
        <taxon>Russulaceae</taxon>
        <taxon>Russula</taxon>
    </lineage>
</organism>
<comment type="caution">
    <text evidence="1">The sequence shown here is derived from an EMBL/GenBank/DDBJ whole genome shotgun (WGS) entry which is preliminary data.</text>
</comment>
<evidence type="ECO:0000313" key="1">
    <source>
        <dbReference type="EMBL" id="KAF8479639.1"/>
    </source>
</evidence>
<accession>A0A9P5MVA7</accession>
<dbReference type="EMBL" id="WHVB01000009">
    <property type="protein sequence ID" value="KAF8479639.1"/>
    <property type="molecule type" value="Genomic_DNA"/>
</dbReference>
<reference evidence="1" key="2">
    <citation type="journal article" date="2020" name="Nat. Commun.">
        <title>Large-scale genome sequencing of mycorrhizal fungi provides insights into the early evolution of symbiotic traits.</title>
        <authorList>
            <person name="Miyauchi S."/>
            <person name="Kiss E."/>
            <person name="Kuo A."/>
            <person name="Drula E."/>
            <person name="Kohler A."/>
            <person name="Sanchez-Garcia M."/>
            <person name="Morin E."/>
            <person name="Andreopoulos B."/>
            <person name="Barry K.W."/>
            <person name="Bonito G."/>
            <person name="Buee M."/>
            <person name="Carver A."/>
            <person name="Chen C."/>
            <person name="Cichocki N."/>
            <person name="Clum A."/>
            <person name="Culley D."/>
            <person name="Crous P.W."/>
            <person name="Fauchery L."/>
            <person name="Girlanda M."/>
            <person name="Hayes R.D."/>
            <person name="Keri Z."/>
            <person name="LaButti K."/>
            <person name="Lipzen A."/>
            <person name="Lombard V."/>
            <person name="Magnuson J."/>
            <person name="Maillard F."/>
            <person name="Murat C."/>
            <person name="Nolan M."/>
            <person name="Ohm R.A."/>
            <person name="Pangilinan J."/>
            <person name="Pereira M.F."/>
            <person name="Perotto S."/>
            <person name="Peter M."/>
            <person name="Pfister S."/>
            <person name="Riley R."/>
            <person name="Sitrit Y."/>
            <person name="Stielow J.B."/>
            <person name="Szollosi G."/>
            <person name="Zifcakova L."/>
            <person name="Stursova M."/>
            <person name="Spatafora J.W."/>
            <person name="Tedersoo L."/>
            <person name="Vaario L.M."/>
            <person name="Yamada A."/>
            <person name="Yan M."/>
            <person name="Wang P."/>
            <person name="Xu J."/>
            <person name="Bruns T."/>
            <person name="Baldrian P."/>
            <person name="Vilgalys R."/>
            <person name="Dunand C."/>
            <person name="Henrissat B."/>
            <person name="Grigoriev I.V."/>
            <person name="Hibbett D."/>
            <person name="Nagy L.G."/>
            <person name="Martin F.M."/>
        </authorList>
    </citation>
    <scope>NUCLEOTIDE SEQUENCE</scope>
    <source>
        <strain evidence="1">Prilba</strain>
    </source>
</reference>
<gene>
    <name evidence="1" type="ORF">DFH94DRAFT_744905</name>
</gene>
<proteinExistence type="predicted"/>